<organism evidence="1 2">
    <name type="scientific">Clostridium kluyveri (strain ATCC 8527 / DSM 555 / NBRC 12016 / NCIMB 10680 / K1)</name>
    <dbReference type="NCBI Taxonomy" id="431943"/>
    <lineage>
        <taxon>Bacteria</taxon>
        <taxon>Bacillati</taxon>
        <taxon>Bacillota</taxon>
        <taxon>Clostridia</taxon>
        <taxon>Eubacteriales</taxon>
        <taxon>Clostridiaceae</taxon>
        <taxon>Clostridium</taxon>
    </lineage>
</organism>
<gene>
    <name evidence="1" type="ordered locus">CKL_2889</name>
</gene>
<dbReference type="EMBL" id="CP000673">
    <property type="protein sequence ID" value="EDK34901.1"/>
    <property type="molecule type" value="Genomic_DNA"/>
</dbReference>
<reference evidence="1 2" key="1">
    <citation type="journal article" date="2008" name="Proc. Natl. Acad. Sci. U.S.A.">
        <title>The genome of Clostridium kluyveri, a strict anaerobe with unique metabolic features.</title>
        <authorList>
            <person name="Seedorf H."/>
            <person name="Fricke W.F."/>
            <person name="Veith B."/>
            <person name="Brueggemann H."/>
            <person name="Liesegang H."/>
            <person name="Strittmatter A."/>
            <person name="Miethke M."/>
            <person name="Buckel W."/>
            <person name="Hinderberger J."/>
            <person name="Li F."/>
            <person name="Hagemeier C."/>
            <person name="Thauer R.K."/>
            <person name="Gottschalk G."/>
        </authorList>
    </citation>
    <scope>NUCLEOTIDE SEQUENCE [LARGE SCALE GENOMIC DNA]</scope>
    <source>
        <strain evidence="2">ATCC 8527 / DSM 555 / NCIMB 10680</strain>
    </source>
</reference>
<name>A5N1A5_CLOK5</name>
<dbReference type="RefSeq" id="WP_012103231.1">
    <property type="nucleotide sequence ID" value="NC_009706.1"/>
</dbReference>
<proteinExistence type="predicted"/>
<sequence length="130" mass="15100">MKTRCRKCIFEDIDGGKYPCNDCSEIMDMKRHKSAESHFEPVDGYNKNIKSKERLKKKLSEVLPSTNKKIIYAEYEELENENIMLTAFLDSGNDIIVYQILDIEEGLVQNMLSLDKDLLHKINKITKRGV</sequence>
<dbReference type="AlphaFoldDB" id="A5N1A5"/>
<keyword evidence="2" id="KW-1185">Reference proteome</keyword>
<protein>
    <submittedName>
        <fullName evidence="1">Uncharacterized protein</fullName>
    </submittedName>
</protein>
<evidence type="ECO:0000313" key="2">
    <source>
        <dbReference type="Proteomes" id="UP000002411"/>
    </source>
</evidence>
<dbReference type="KEGG" id="ckl:CKL_2889"/>
<dbReference type="HOGENOM" id="CLU_1923926_0_0_9"/>
<accession>A5N1A5</accession>
<evidence type="ECO:0000313" key="1">
    <source>
        <dbReference type="EMBL" id="EDK34901.1"/>
    </source>
</evidence>
<dbReference type="eggNOG" id="ENOG50301X1">
    <property type="taxonomic scope" value="Bacteria"/>
</dbReference>
<dbReference type="Proteomes" id="UP000002411">
    <property type="component" value="Chromosome"/>
</dbReference>